<reference evidence="2" key="1">
    <citation type="submission" date="2016-10" db="EMBL/GenBank/DDBJ databases">
        <authorList>
            <person name="Varghese N."/>
            <person name="Submissions S."/>
        </authorList>
    </citation>
    <scope>NUCLEOTIDE SEQUENCE [LARGE SCALE GENOMIC DNA]</scope>
    <source>
        <strain evidence="2">DSM 22127</strain>
    </source>
</reference>
<sequence>MSWFFAVLVVLLVGVVAVVAARGEAHLGPAYADRAGLELPERPLTGDDLRGLRLDTAVRGYRADDVDALLDRLAAELDRRPPASAPEA</sequence>
<dbReference type="Proteomes" id="UP000198859">
    <property type="component" value="Chromosome I"/>
</dbReference>
<gene>
    <name evidence="1" type="ORF">SAMN04488570_3442</name>
</gene>
<accession>A0A1H1XCP1</accession>
<protein>
    <submittedName>
        <fullName evidence="1">DivIVA domain-containing protein</fullName>
    </submittedName>
</protein>
<organism evidence="1 2">
    <name type="scientific">Nocardioides scoriae</name>
    <dbReference type="NCBI Taxonomy" id="642780"/>
    <lineage>
        <taxon>Bacteria</taxon>
        <taxon>Bacillati</taxon>
        <taxon>Actinomycetota</taxon>
        <taxon>Actinomycetes</taxon>
        <taxon>Propionibacteriales</taxon>
        <taxon>Nocardioidaceae</taxon>
        <taxon>Nocardioides</taxon>
    </lineage>
</organism>
<name>A0A1H1XCP1_9ACTN</name>
<dbReference type="STRING" id="642780.SAMN04488570_3442"/>
<evidence type="ECO:0000313" key="2">
    <source>
        <dbReference type="Proteomes" id="UP000198859"/>
    </source>
</evidence>
<dbReference type="InterPro" id="IPR019933">
    <property type="entry name" value="DivIVA_domain"/>
</dbReference>
<evidence type="ECO:0000313" key="1">
    <source>
        <dbReference type="EMBL" id="SDT06900.1"/>
    </source>
</evidence>
<proteinExistence type="predicted"/>
<dbReference type="AlphaFoldDB" id="A0A1H1XCP1"/>
<dbReference type="EMBL" id="LT629757">
    <property type="protein sequence ID" value="SDT06900.1"/>
    <property type="molecule type" value="Genomic_DNA"/>
</dbReference>
<dbReference type="RefSeq" id="WP_091732220.1">
    <property type="nucleotide sequence ID" value="NZ_LT629757.1"/>
</dbReference>
<dbReference type="NCBIfam" id="TIGR03544">
    <property type="entry name" value="DivI1A_domain"/>
    <property type="match status" value="1"/>
</dbReference>
<keyword evidence="2" id="KW-1185">Reference proteome</keyword>
<dbReference type="Gene3D" id="6.10.250.660">
    <property type="match status" value="1"/>
</dbReference>